<dbReference type="SUPFAM" id="SSF52540">
    <property type="entry name" value="P-loop containing nucleoside triphosphate hydrolases"/>
    <property type="match status" value="1"/>
</dbReference>
<gene>
    <name evidence="5" type="ORF">ARMA_1490</name>
</gene>
<keyword evidence="3" id="KW-0067">ATP-binding</keyword>
<accession>A0A0M9UCN7</accession>
<dbReference type="SMART" id="SM00382">
    <property type="entry name" value="AAA"/>
    <property type="match status" value="1"/>
</dbReference>
<dbReference type="OrthoDB" id="9806903at2"/>
<dbReference type="Proteomes" id="UP000037784">
    <property type="component" value="Unassembled WGS sequence"/>
</dbReference>
<dbReference type="Pfam" id="PF00004">
    <property type="entry name" value="AAA"/>
    <property type="match status" value="1"/>
</dbReference>
<protein>
    <recommendedName>
        <fullName evidence="4">AAA+ ATPase domain-containing protein</fullName>
    </recommendedName>
</protein>
<evidence type="ECO:0000259" key="4">
    <source>
        <dbReference type="SMART" id="SM00382"/>
    </source>
</evidence>
<dbReference type="InterPro" id="IPR003959">
    <property type="entry name" value="ATPase_AAA_core"/>
</dbReference>
<keyword evidence="2" id="KW-0547">Nucleotide-binding</keyword>
<dbReference type="EMBL" id="BBZA01000110">
    <property type="protein sequence ID" value="GAP63067.1"/>
    <property type="molecule type" value="Genomic_DNA"/>
</dbReference>
<proteinExistence type="inferred from homology"/>
<dbReference type="InterPro" id="IPR027417">
    <property type="entry name" value="P-loop_NTPase"/>
</dbReference>
<dbReference type="InterPro" id="IPR050221">
    <property type="entry name" value="26S_Proteasome_ATPase"/>
</dbReference>
<dbReference type="InParanoid" id="A0A0M9UCN7"/>
<sequence>MPAQTVFQHIQRTPRNHFALWYFAAAYTMLADLHMLAGEAGLRAWFEPYPFLHQYLDEMAAFMPDDLTWQEGHHWWQRELAAWATDTPAPLPLQRLATHPAWNATTLLALAFLGLSEEDSRFGTLFAQVQGSPALRRPTVETVGRALSTASAAPDGGWALCRPIVEAGLADITNPDDPRAEWMLRPVPWLWDVVRGEPPETEHEWLAWHAADTFPAPNALILPERTQTAVANLRTMLHETPHLSIVVRGMPGSERLPLVGALAREQGYGVVVVNAADLDKTRRRQLATFCRMQHAWPVLRAELPPGERLRLDALPGYAGTVGIIVGAVGGIEGALLARSVGLHIPPLHANERRRYWQQVLDGTPVDDLETIVERFHLPGGYIRRIAPLARHQAALNGRNTITPADIQHASRTLNREVLDTQATRLDASGGWAHLVVTESTRERLFELEQRCRHREHLLAHLAPVYAGSNRGVRAMFSGASGTGKTFAARILAAELGMDIYRVDLSAIVNKYIGETEKNLHRIFTHAEALDVILLLDEGDALLGKRTNVANANDRYANLETNFLLQRMETFGGIVIVTTNVADQIDTAFQRRMDVVVHFIPPDAVARLRIWALHLPETHQVSDAYLHRIATACALTGGQIRNVALNATLAALDEGAPVSERHLAHALAAEYRKAGGICPLDETGEVRAAVGVETFMNTLGHNGNGRS</sequence>
<dbReference type="GO" id="GO:0005524">
    <property type="term" value="F:ATP binding"/>
    <property type="evidence" value="ECO:0007669"/>
    <property type="project" value="UniProtKB-KW"/>
</dbReference>
<evidence type="ECO:0000256" key="2">
    <source>
        <dbReference type="ARBA" id="ARBA00022741"/>
    </source>
</evidence>
<reference evidence="6" key="1">
    <citation type="submission" date="2015-08" db="EMBL/GenBank/DDBJ databases">
        <title>Draft Genome Sequence of a Heterotrophic Facultative Anaerobic Bacterium Ardenticatena maritima Strain 110S.</title>
        <authorList>
            <person name="Kawaichi S."/>
            <person name="Yoshida T."/>
            <person name="Sako Y."/>
            <person name="Nakamura R."/>
        </authorList>
    </citation>
    <scope>NUCLEOTIDE SEQUENCE [LARGE SCALE GENOMIC DNA]</scope>
    <source>
        <strain evidence="6">110S</strain>
    </source>
</reference>
<dbReference type="PANTHER" id="PTHR23073">
    <property type="entry name" value="26S PROTEASOME REGULATORY SUBUNIT"/>
    <property type="match status" value="1"/>
</dbReference>
<evidence type="ECO:0000256" key="3">
    <source>
        <dbReference type="ARBA" id="ARBA00022840"/>
    </source>
</evidence>
<dbReference type="InterPro" id="IPR003593">
    <property type="entry name" value="AAA+_ATPase"/>
</dbReference>
<comment type="caution">
    <text evidence="5">The sequence shown here is derived from an EMBL/GenBank/DDBJ whole genome shotgun (WGS) entry which is preliminary data.</text>
</comment>
<organism evidence="5 6">
    <name type="scientific">Ardenticatena maritima</name>
    <dbReference type="NCBI Taxonomy" id="872965"/>
    <lineage>
        <taxon>Bacteria</taxon>
        <taxon>Bacillati</taxon>
        <taxon>Chloroflexota</taxon>
        <taxon>Ardenticatenia</taxon>
        <taxon>Ardenticatenales</taxon>
        <taxon>Ardenticatenaceae</taxon>
        <taxon>Ardenticatena</taxon>
    </lineage>
</organism>
<dbReference type="GO" id="GO:0016887">
    <property type="term" value="F:ATP hydrolysis activity"/>
    <property type="evidence" value="ECO:0007669"/>
    <property type="project" value="InterPro"/>
</dbReference>
<dbReference type="RefSeq" id="WP_054492934.1">
    <property type="nucleotide sequence ID" value="NZ_BBZA01000110.1"/>
</dbReference>
<feature type="domain" description="AAA+ ATPase" evidence="4">
    <location>
        <begin position="470"/>
        <end position="602"/>
    </location>
</feature>
<keyword evidence="6" id="KW-1185">Reference proteome</keyword>
<dbReference type="CDD" id="cd19481">
    <property type="entry name" value="RecA-like_protease"/>
    <property type="match status" value="1"/>
</dbReference>
<evidence type="ECO:0000313" key="5">
    <source>
        <dbReference type="EMBL" id="GAP63067.1"/>
    </source>
</evidence>
<evidence type="ECO:0000256" key="1">
    <source>
        <dbReference type="ARBA" id="ARBA00006914"/>
    </source>
</evidence>
<comment type="similarity">
    <text evidence="1">Belongs to the AAA ATPase family.</text>
</comment>
<evidence type="ECO:0000313" key="6">
    <source>
        <dbReference type="Proteomes" id="UP000037784"/>
    </source>
</evidence>
<dbReference type="Gene3D" id="3.40.50.300">
    <property type="entry name" value="P-loop containing nucleotide triphosphate hydrolases"/>
    <property type="match status" value="1"/>
</dbReference>
<dbReference type="AlphaFoldDB" id="A0A0M9UCN7"/>
<name>A0A0M9UCN7_9CHLR</name>